<dbReference type="Gene3D" id="3.40.350.10">
    <property type="entry name" value="Creatinase/prolidase N-terminal domain"/>
    <property type="match status" value="1"/>
</dbReference>
<dbReference type="AlphaFoldDB" id="A0A1X6YU82"/>
<dbReference type="SUPFAM" id="SSF55920">
    <property type="entry name" value="Creatinase/aminopeptidase"/>
    <property type="match status" value="1"/>
</dbReference>
<dbReference type="EC" id="3.5.3.3" evidence="3"/>
<dbReference type="Pfam" id="PF01321">
    <property type="entry name" value="Creatinase_N"/>
    <property type="match status" value="1"/>
</dbReference>
<feature type="domain" description="Peptidase M24" evidence="1">
    <location>
        <begin position="177"/>
        <end position="394"/>
    </location>
</feature>
<dbReference type="InterPro" id="IPR029149">
    <property type="entry name" value="Creatin/AminoP/Spt16_N"/>
</dbReference>
<dbReference type="InterPro" id="IPR000587">
    <property type="entry name" value="Creatinase_N"/>
</dbReference>
<gene>
    <name evidence="3" type="ORF">ROA7450_01378</name>
</gene>
<dbReference type="Pfam" id="PF00557">
    <property type="entry name" value="Peptidase_M24"/>
    <property type="match status" value="1"/>
</dbReference>
<proteinExistence type="predicted"/>
<dbReference type="InterPro" id="IPR000994">
    <property type="entry name" value="Pept_M24"/>
</dbReference>
<dbReference type="SUPFAM" id="SSF53092">
    <property type="entry name" value="Creatinase/prolidase N-terminal domain"/>
    <property type="match status" value="1"/>
</dbReference>
<protein>
    <submittedName>
        <fullName evidence="3">Creatinase</fullName>
        <ecNumber evidence="3">3.5.3.3</ecNumber>
    </submittedName>
</protein>
<evidence type="ECO:0000259" key="1">
    <source>
        <dbReference type="Pfam" id="PF00557"/>
    </source>
</evidence>
<feature type="domain" description="Creatinase N-terminal" evidence="2">
    <location>
        <begin position="39"/>
        <end position="168"/>
    </location>
</feature>
<sequence>MTAHPESNQFSGTARPEMYRFHNGEKAPLPFASSEYDARLSGLRAIMAEAGVDAAVFTSMHNIAYYSGFLYCAFGRPYGLVVTATESVTISAGIDAGQPWRRSHADNITYTDWQRDNYWRAILSVTGEGKVIGYEGDHLTLMQRDKLQGFLKPSSTVDIAGHTMRQRMHKSAGEIALIRKCTAIADVGGYAIRDAVKVGTREIDVAMAGRDAMEAEIARVFPDAEYRDTWVWFQSGINTDGAHNPVTARQLQRGDILSLNTFPMISAYYVALERTMFVGEVDDASLKIWEANIAAHEYGMSLLKPGVSCAEVTHKINDFFEERQLLQYRTFGYGHSFGVLSHYYGREAGLELREDIDTVLEPGMVISMEPMLTIANDQPGAGGYREHDVLVITEDGNENITGYPYGPEFNVVG</sequence>
<organism evidence="3 4">
    <name type="scientific">Roseovarius albus</name>
    <dbReference type="NCBI Taxonomy" id="1247867"/>
    <lineage>
        <taxon>Bacteria</taxon>
        <taxon>Pseudomonadati</taxon>
        <taxon>Pseudomonadota</taxon>
        <taxon>Alphaproteobacteria</taxon>
        <taxon>Rhodobacterales</taxon>
        <taxon>Roseobacteraceae</taxon>
        <taxon>Roseovarius</taxon>
    </lineage>
</organism>
<keyword evidence="4" id="KW-1185">Reference proteome</keyword>
<reference evidence="3 4" key="1">
    <citation type="submission" date="2017-03" db="EMBL/GenBank/DDBJ databases">
        <authorList>
            <person name="Afonso C.L."/>
            <person name="Miller P.J."/>
            <person name="Scott M.A."/>
            <person name="Spackman E."/>
            <person name="Goraichik I."/>
            <person name="Dimitrov K.M."/>
            <person name="Suarez D.L."/>
            <person name="Swayne D.E."/>
        </authorList>
    </citation>
    <scope>NUCLEOTIDE SEQUENCE [LARGE SCALE GENOMIC DNA]</scope>
    <source>
        <strain evidence="3 4">CECT 7450</strain>
    </source>
</reference>
<dbReference type="Proteomes" id="UP000193061">
    <property type="component" value="Unassembled WGS sequence"/>
</dbReference>
<evidence type="ECO:0000313" key="3">
    <source>
        <dbReference type="EMBL" id="SLN31120.1"/>
    </source>
</evidence>
<evidence type="ECO:0000259" key="2">
    <source>
        <dbReference type="Pfam" id="PF01321"/>
    </source>
</evidence>
<dbReference type="GO" id="GO:0016980">
    <property type="term" value="F:creatinase activity"/>
    <property type="evidence" value="ECO:0007669"/>
    <property type="project" value="UniProtKB-EC"/>
</dbReference>
<keyword evidence="3" id="KW-0378">Hydrolase</keyword>
<dbReference type="RefSeq" id="WP_085804920.1">
    <property type="nucleotide sequence ID" value="NZ_FWFX01000003.1"/>
</dbReference>
<dbReference type="InterPro" id="IPR050659">
    <property type="entry name" value="Peptidase_M24B"/>
</dbReference>
<dbReference type="OrthoDB" id="9803194at2"/>
<dbReference type="PANTHER" id="PTHR46112:SF2">
    <property type="entry name" value="XAA-PRO AMINOPEPTIDASE P-RELATED"/>
    <property type="match status" value="1"/>
</dbReference>
<dbReference type="Gene3D" id="3.90.230.10">
    <property type="entry name" value="Creatinase/methionine aminopeptidase superfamily"/>
    <property type="match status" value="1"/>
</dbReference>
<name>A0A1X6YU82_9RHOB</name>
<dbReference type="InterPro" id="IPR036005">
    <property type="entry name" value="Creatinase/aminopeptidase-like"/>
</dbReference>
<evidence type="ECO:0000313" key="4">
    <source>
        <dbReference type="Proteomes" id="UP000193061"/>
    </source>
</evidence>
<dbReference type="PANTHER" id="PTHR46112">
    <property type="entry name" value="AMINOPEPTIDASE"/>
    <property type="match status" value="1"/>
</dbReference>
<accession>A0A1X6YU82</accession>
<dbReference type="EMBL" id="FWFX01000003">
    <property type="protein sequence ID" value="SLN31120.1"/>
    <property type="molecule type" value="Genomic_DNA"/>
</dbReference>